<dbReference type="GO" id="GO:0009073">
    <property type="term" value="P:aromatic amino acid family biosynthetic process"/>
    <property type="evidence" value="ECO:0007669"/>
    <property type="project" value="UniProtKB-KW"/>
</dbReference>
<evidence type="ECO:0000256" key="3">
    <source>
        <dbReference type="ARBA" id="ARBA00023141"/>
    </source>
</evidence>
<dbReference type="InterPro" id="IPR022893">
    <property type="entry name" value="Shikimate_DH_fam"/>
</dbReference>
<dbReference type="PANTHER" id="PTHR21089">
    <property type="entry name" value="SHIKIMATE DEHYDROGENASE"/>
    <property type="match status" value="1"/>
</dbReference>
<dbReference type="GO" id="GO:0005829">
    <property type="term" value="C:cytosol"/>
    <property type="evidence" value="ECO:0007669"/>
    <property type="project" value="TreeGrafter"/>
</dbReference>
<dbReference type="OrthoDB" id="9792692at2"/>
<evidence type="ECO:0000259" key="4">
    <source>
        <dbReference type="Pfam" id="PF08501"/>
    </source>
</evidence>
<keyword evidence="6" id="KW-1185">Reference proteome</keyword>
<reference evidence="5 6" key="1">
    <citation type="submission" date="2018-06" db="EMBL/GenBank/DDBJ databases">
        <title>Mucibacter soli gen. nov., sp. nov., a new member of the family Chitinophagaceae producing mucin.</title>
        <authorList>
            <person name="Kim M.-K."/>
            <person name="Park S."/>
            <person name="Kim T.-S."/>
            <person name="Joung Y."/>
            <person name="Han J.-H."/>
            <person name="Kim S.B."/>
        </authorList>
    </citation>
    <scope>NUCLEOTIDE SEQUENCE [LARGE SCALE GENOMIC DNA]</scope>
    <source>
        <strain evidence="5 6">R1-15</strain>
    </source>
</reference>
<keyword evidence="3" id="KW-0057">Aromatic amino acid biosynthesis</keyword>
<accession>A0A2W2ACS2</accession>
<dbReference type="InterPro" id="IPR013708">
    <property type="entry name" value="Shikimate_DH-bd_N"/>
</dbReference>
<protein>
    <submittedName>
        <fullName evidence="5">Shikimate dehydrogenase</fullName>
        <ecNumber evidence="5">1.1.1.25</ecNumber>
    </submittedName>
</protein>
<dbReference type="SUPFAM" id="SSF53223">
    <property type="entry name" value="Aminoacid dehydrogenase-like, N-terminal domain"/>
    <property type="match status" value="1"/>
</dbReference>
<dbReference type="EC" id="1.1.1.25" evidence="5"/>
<gene>
    <name evidence="5" type="primary">aroE</name>
    <name evidence="5" type="ORF">DN068_09510</name>
</gene>
<keyword evidence="2 5" id="KW-0560">Oxidoreductase</keyword>
<dbReference type="PANTHER" id="PTHR21089:SF1">
    <property type="entry name" value="BIFUNCTIONAL 3-DEHYDROQUINATE DEHYDRATASE_SHIKIMATE DEHYDROGENASE, CHLOROPLASTIC"/>
    <property type="match status" value="1"/>
</dbReference>
<keyword evidence="3" id="KW-0028">Amino-acid biosynthesis</keyword>
<dbReference type="Pfam" id="PF08501">
    <property type="entry name" value="Shikimate_dh_N"/>
    <property type="match status" value="1"/>
</dbReference>
<comment type="pathway">
    <text evidence="1">Metabolic intermediate biosynthesis; chorismate biosynthesis; chorismate from D-erythrose 4-phosphate and phosphoenolpyruvate: step 4/7.</text>
</comment>
<evidence type="ECO:0000256" key="2">
    <source>
        <dbReference type="ARBA" id="ARBA00023002"/>
    </source>
</evidence>
<dbReference type="Gene3D" id="3.40.50.10860">
    <property type="entry name" value="Leucine Dehydrogenase, chain A, domain 1"/>
    <property type="match status" value="1"/>
</dbReference>
<dbReference type="InterPro" id="IPR036291">
    <property type="entry name" value="NAD(P)-bd_dom_sf"/>
</dbReference>
<organism evidence="5 6">
    <name type="scientific">Taibaiella soli</name>
    <dbReference type="NCBI Taxonomy" id="1649169"/>
    <lineage>
        <taxon>Bacteria</taxon>
        <taxon>Pseudomonadati</taxon>
        <taxon>Bacteroidota</taxon>
        <taxon>Chitinophagia</taxon>
        <taxon>Chitinophagales</taxon>
        <taxon>Chitinophagaceae</taxon>
        <taxon>Taibaiella</taxon>
    </lineage>
</organism>
<dbReference type="EMBL" id="QKTW01000015">
    <property type="protein sequence ID" value="PZF73101.1"/>
    <property type="molecule type" value="Genomic_DNA"/>
</dbReference>
<evidence type="ECO:0000256" key="1">
    <source>
        <dbReference type="ARBA" id="ARBA00004871"/>
    </source>
</evidence>
<comment type="caution">
    <text evidence="5">The sequence shown here is derived from an EMBL/GenBank/DDBJ whole genome shotgun (WGS) entry which is preliminary data.</text>
</comment>
<proteinExistence type="predicted"/>
<feature type="domain" description="Shikimate dehydrogenase substrate binding N-terminal" evidence="4">
    <location>
        <begin position="7"/>
        <end position="88"/>
    </location>
</feature>
<dbReference type="GO" id="GO:0050661">
    <property type="term" value="F:NADP binding"/>
    <property type="evidence" value="ECO:0007669"/>
    <property type="project" value="TreeGrafter"/>
</dbReference>
<dbReference type="Proteomes" id="UP000248745">
    <property type="component" value="Unassembled WGS sequence"/>
</dbReference>
<dbReference type="AlphaFoldDB" id="A0A2W2ACS2"/>
<dbReference type="InterPro" id="IPR046346">
    <property type="entry name" value="Aminoacid_DH-like_N_sf"/>
</dbReference>
<sequence length="246" mass="27159">MTDVYGLIGYPLTHSFSAGYFSEKFSAGSINAVYQNFPLEDITQFPGLLQRQPYLKGLNVTIPHKQAIIPYLDALSKEAAQIGAVNCISFSEGKLTGHNTDIIGFRESLRPLLQPQHQKALILGTGGASLAVAYALDQLNIPYLKVSRQVSSSAISYGNISPQIVAEHMIIINTTPLGTYPSVHSFPDFPYKLLSQQHLLYDLVYNPAETAFLTLGKQQGAIIKNGLEMLHLQAEAAWQIWQQYSF</sequence>
<dbReference type="SUPFAM" id="SSF51735">
    <property type="entry name" value="NAD(P)-binding Rossmann-fold domains"/>
    <property type="match status" value="1"/>
</dbReference>
<dbReference type="GO" id="GO:0019632">
    <property type="term" value="P:shikimate metabolic process"/>
    <property type="evidence" value="ECO:0007669"/>
    <property type="project" value="TreeGrafter"/>
</dbReference>
<dbReference type="GO" id="GO:0009423">
    <property type="term" value="P:chorismate biosynthetic process"/>
    <property type="evidence" value="ECO:0007669"/>
    <property type="project" value="TreeGrafter"/>
</dbReference>
<dbReference type="GO" id="GO:0004764">
    <property type="term" value="F:shikimate 3-dehydrogenase (NADP+) activity"/>
    <property type="evidence" value="ECO:0007669"/>
    <property type="project" value="UniProtKB-EC"/>
</dbReference>
<dbReference type="CDD" id="cd01065">
    <property type="entry name" value="NAD_bind_Shikimate_DH"/>
    <property type="match status" value="1"/>
</dbReference>
<name>A0A2W2ACS2_9BACT</name>
<dbReference type="RefSeq" id="WP_110998679.1">
    <property type="nucleotide sequence ID" value="NZ_QKTW01000015.1"/>
</dbReference>
<evidence type="ECO:0000313" key="6">
    <source>
        <dbReference type="Proteomes" id="UP000248745"/>
    </source>
</evidence>
<dbReference type="Gene3D" id="3.40.50.720">
    <property type="entry name" value="NAD(P)-binding Rossmann-like Domain"/>
    <property type="match status" value="1"/>
</dbReference>
<evidence type="ECO:0000313" key="5">
    <source>
        <dbReference type="EMBL" id="PZF73101.1"/>
    </source>
</evidence>